<dbReference type="CDD" id="cd16869">
    <property type="entry name" value="ARID_ARID5"/>
    <property type="match status" value="1"/>
</dbReference>
<reference evidence="9 10" key="1">
    <citation type="journal article" date="2019" name="Sci. Data">
        <title>Hybrid genome assembly and annotation of Danionella translucida.</title>
        <authorList>
            <person name="Kadobianskyi M."/>
            <person name="Schulze L."/>
            <person name="Schuelke M."/>
            <person name="Judkewitz B."/>
        </authorList>
    </citation>
    <scope>NUCLEOTIDE SEQUENCE [LARGE SCALE GENOMIC DNA]</scope>
    <source>
        <strain evidence="9 10">Bolton</strain>
    </source>
</reference>
<dbReference type="Proteomes" id="UP000316079">
    <property type="component" value="Unassembled WGS sequence"/>
</dbReference>
<name>A0A553PV97_9TELE</name>
<evidence type="ECO:0000256" key="6">
    <source>
        <dbReference type="ARBA" id="ARBA00023242"/>
    </source>
</evidence>
<dbReference type="EMBL" id="SRMA01026612">
    <property type="protein sequence ID" value="TRY81609.1"/>
    <property type="molecule type" value="Genomic_DNA"/>
</dbReference>
<keyword evidence="6" id="KW-0539">Nucleus</keyword>
<comment type="caution">
    <text evidence="9">The sequence shown here is derived from an EMBL/GenBank/DDBJ whole genome shotgun (WGS) entry which is preliminary data.</text>
</comment>
<gene>
    <name evidence="9" type="ORF">DNTS_031005</name>
</gene>
<dbReference type="AlphaFoldDB" id="A0A553PV97"/>
<proteinExistence type="predicted"/>
<keyword evidence="3" id="KW-0238">DNA-binding</keyword>
<evidence type="ECO:0000256" key="5">
    <source>
        <dbReference type="ARBA" id="ARBA00023163"/>
    </source>
</evidence>
<sequence length="573" mass="64085">MVLDPRGSLEVTEGQVEDCQKDAAEMTSAEQTEGEMESNSSREGSDQSESEERGFINSLYTFMKERGTAIERIPHLGFKQINLWKIYKTVETFGGYEAVTSQRLWKNVYDELGGSPGSTSAATCTRRHYERLVLPFERRMRGEEDKPLPPSKPRKQYKRSPEAGENKPEIKKRRKTEREENEHQTASGHLRDQGASSHQSSWLASRDCQDSPGITIRENTLLQMPTPNQVISPLEKKKRLAQASLSLPPIGPLDDATESERPSVIQLSHLSQSHWPSLDLRNQTSDGSPLPLSSPSVSLSRTPSPLSVSSEECVAVPIQKTLTEETKNKGHYCSPSLSTSKDHSTGVCKPLGCYPSRKDLRHYPHNHYGELSEAGTHGKGQRSPSEFIPGDKSSFRLASQGLPNLTKPCWVPHVSSFYKVSPRDAYRPVPTFKPLMPYQHLLLKRQTTNYSYVQKMPVCSTLHSTDRKEKAKTVVPKPLPTQRFLVHPHASLTMPCLPAKDRAQGDMSVNQLKVLPMHPVLLSIPPTQTHSLPCPIVGTRYPGSYEAALSSYSYPLPTWHQSAGYHMADLQPY</sequence>
<dbReference type="PANTHER" id="PTHR13964">
    <property type="entry name" value="RBP-RELATED"/>
    <property type="match status" value="1"/>
</dbReference>
<dbReference type="InterPro" id="IPR036431">
    <property type="entry name" value="ARID_dom_sf"/>
</dbReference>
<feature type="region of interest" description="Disordered" evidence="7">
    <location>
        <begin position="277"/>
        <end position="305"/>
    </location>
</feature>
<dbReference type="PANTHER" id="PTHR13964:SF25">
    <property type="entry name" value="AT-RICH INTERACTIVE DOMAIN-CONTAINING PROTEIN 5A"/>
    <property type="match status" value="1"/>
</dbReference>
<evidence type="ECO:0000313" key="10">
    <source>
        <dbReference type="Proteomes" id="UP000316079"/>
    </source>
</evidence>
<protein>
    <recommendedName>
        <fullName evidence="8">ARID domain-containing protein</fullName>
    </recommendedName>
</protein>
<dbReference type="GO" id="GO:0000976">
    <property type="term" value="F:transcription cis-regulatory region binding"/>
    <property type="evidence" value="ECO:0007669"/>
    <property type="project" value="TreeGrafter"/>
</dbReference>
<evidence type="ECO:0000259" key="8">
    <source>
        <dbReference type="PROSITE" id="PS51011"/>
    </source>
</evidence>
<dbReference type="GO" id="GO:0005634">
    <property type="term" value="C:nucleus"/>
    <property type="evidence" value="ECO:0007669"/>
    <property type="project" value="UniProtKB-SubCell"/>
</dbReference>
<dbReference type="InterPro" id="IPR001606">
    <property type="entry name" value="ARID_dom"/>
</dbReference>
<feature type="compositionally biased region" description="Polar residues" evidence="7">
    <location>
        <begin position="194"/>
        <end position="203"/>
    </location>
</feature>
<dbReference type="OrthoDB" id="1938591at2759"/>
<dbReference type="InterPro" id="IPR051232">
    <property type="entry name" value="ARID/SWI1_ChromRemod"/>
</dbReference>
<feature type="compositionally biased region" description="Low complexity" evidence="7">
    <location>
        <begin position="288"/>
        <end position="305"/>
    </location>
</feature>
<feature type="region of interest" description="Disordered" evidence="7">
    <location>
        <begin position="138"/>
        <end position="210"/>
    </location>
</feature>
<evidence type="ECO:0000256" key="4">
    <source>
        <dbReference type="ARBA" id="ARBA00023159"/>
    </source>
</evidence>
<dbReference type="STRING" id="623744.A0A553PV97"/>
<dbReference type="FunFam" id="1.10.150.60:FF:000004">
    <property type="entry name" value="AT-rich interactive domain-containing protein 5B"/>
    <property type="match status" value="1"/>
</dbReference>
<keyword evidence="2" id="KW-0805">Transcription regulation</keyword>
<comment type="subcellular location">
    <subcellularLocation>
        <location evidence="1">Nucleus</location>
    </subcellularLocation>
</comment>
<dbReference type="Gene3D" id="1.10.150.60">
    <property type="entry name" value="ARID DNA-binding domain"/>
    <property type="match status" value="1"/>
</dbReference>
<evidence type="ECO:0000256" key="7">
    <source>
        <dbReference type="SAM" id="MobiDB-lite"/>
    </source>
</evidence>
<dbReference type="Pfam" id="PF01388">
    <property type="entry name" value="ARID"/>
    <property type="match status" value="1"/>
</dbReference>
<feature type="region of interest" description="Disordered" evidence="7">
    <location>
        <begin position="1"/>
        <end position="52"/>
    </location>
</feature>
<dbReference type="SMART" id="SM01014">
    <property type="entry name" value="ARID"/>
    <property type="match status" value="1"/>
</dbReference>
<evidence type="ECO:0000256" key="3">
    <source>
        <dbReference type="ARBA" id="ARBA00023125"/>
    </source>
</evidence>
<evidence type="ECO:0000313" key="9">
    <source>
        <dbReference type="EMBL" id="TRY81609.1"/>
    </source>
</evidence>
<keyword evidence="10" id="KW-1185">Reference proteome</keyword>
<dbReference type="SMART" id="SM00501">
    <property type="entry name" value="BRIGHT"/>
    <property type="match status" value="1"/>
</dbReference>
<feature type="compositionally biased region" description="Basic and acidic residues" evidence="7">
    <location>
        <begin position="159"/>
        <end position="169"/>
    </location>
</feature>
<keyword evidence="5" id="KW-0804">Transcription</keyword>
<dbReference type="PROSITE" id="PS51011">
    <property type="entry name" value="ARID"/>
    <property type="match status" value="1"/>
</dbReference>
<feature type="domain" description="ARID" evidence="8">
    <location>
        <begin position="49"/>
        <end position="141"/>
    </location>
</feature>
<organism evidence="9 10">
    <name type="scientific">Danionella cerebrum</name>
    <dbReference type="NCBI Taxonomy" id="2873325"/>
    <lineage>
        <taxon>Eukaryota</taxon>
        <taxon>Metazoa</taxon>
        <taxon>Chordata</taxon>
        <taxon>Craniata</taxon>
        <taxon>Vertebrata</taxon>
        <taxon>Euteleostomi</taxon>
        <taxon>Actinopterygii</taxon>
        <taxon>Neopterygii</taxon>
        <taxon>Teleostei</taxon>
        <taxon>Ostariophysi</taxon>
        <taxon>Cypriniformes</taxon>
        <taxon>Danionidae</taxon>
        <taxon>Danioninae</taxon>
        <taxon>Danionella</taxon>
    </lineage>
</organism>
<feature type="compositionally biased region" description="Basic and acidic residues" evidence="7">
    <location>
        <begin position="138"/>
        <end position="147"/>
    </location>
</feature>
<accession>A0A553PV97</accession>
<evidence type="ECO:0000256" key="2">
    <source>
        <dbReference type="ARBA" id="ARBA00023015"/>
    </source>
</evidence>
<evidence type="ECO:0000256" key="1">
    <source>
        <dbReference type="ARBA" id="ARBA00004123"/>
    </source>
</evidence>
<dbReference type="GO" id="GO:0006357">
    <property type="term" value="P:regulation of transcription by RNA polymerase II"/>
    <property type="evidence" value="ECO:0007669"/>
    <property type="project" value="TreeGrafter"/>
</dbReference>
<feature type="compositionally biased region" description="Polar residues" evidence="7">
    <location>
        <begin position="277"/>
        <end position="287"/>
    </location>
</feature>
<keyword evidence="4" id="KW-0010">Activator</keyword>
<dbReference type="SUPFAM" id="SSF46774">
    <property type="entry name" value="ARID-like"/>
    <property type="match status" value="1"/>
</dbReference>